<dbReference type="PROSITE" id="PS52016">
    <property type="entry name" value="TONB_DEPENDENT_REC_3"/>
    <property type="match status" value="1"/>
</dbReference>
<keyword evidence="8" id="KW-0675">Receptor</keyword>
<dbReference type="InterPro" id="IPR036942">
    <property type="entry name" value="Beta-barrel_TonB_sf"/>
</dbReference>
<dbReference type="PANTHER" id="PTHR30069">
    <property type="entry name" value="TONB-DEPENDENT OUTER MEMBRANE RECEPTOR"/>
    <property type="match status" value="1"/>
</dbReference>
<evidence type="ECO:0000256" key="1">
    <source>
        <dbReference type="ARBA" id="ARBA00004571"/>
    </source>
</evidence>
<evidence type="ECO:0000256" key="2">
    <source>
        <dbReference type="ARBA" id="ARBA00022448"/>
    </source>
</evidence>
<keyword evidence="2 10" id="KW-0813">Transport</keyword>
<feature type="domain" description="TonB-dependent receptor plug" evidence="13">
    <location>
        <begin position="117"/>
        <end position="240"/>
    </location>
</feature>
<dbReference type="PANTHER" id="PTHR30069:SF29">
    <property type="entry name" value="HEMOGLOBIN AND HEMOGLOBIN-HAPTOGLOBIN-BINDING PROTEIN 1-RELATED"/>
    <property type="match status" value="1"/>
</dbReference>
<keyword evidence="9 10" id="KW-0998">Cell outer membrane</keyword>
<dbReference type="SUPFAM" id="SSF56935">
    <property type="entry name" value="Porins"/>
    <property type="match status" value="1"/>
</dbReference>
<dbReference type="Gene3D" id="2.60.40.1120">
    <property type="entry name" value="Carboxypeptidase-like, regulatory domain"/>
    <property type="match status" value="1"/>
</dbReference>
<keyword evidence="5" id="KW-0732">Signal</keyword>
<dbReference type="Pfam" id="PF07715">
    <property type="entry name" value="Plug"/>
    <property type="match status" value="1"/>
</dbReference>
<evidence type="ECO:0000256" key="4">
    <source>
        <dbReference type="ARBA" id="ARBA00022692"/>
    </source>
</evidence>
<dbReference type="NCBIfam" id="TIGR04057">
    <property type="entry name" value="SusC_RagA_signa"/>
    <property type="match status" value="1"/>
</dbReference>
<dbReference type="InterPro" id="IPR039426">
    <property type="entry name" value="TonB-dep_rcpt-like"/>
</dbReference>
<comment type="subcellular location">
    <subcellularLocation>
        <location evidence="1 10">Cell outer membrane</location>
        <topology evidence="1 10">Multi-pass membrane protein</topology>
    </subcellularLocation>
</comment>
<keyword evidence="4 10" id="KW-0812">Transmembrane</keyword>
<evidence type="ECO:0000256" key="8">
    <source>
        <dbReference type="ARBA" id="ARBA00023170"/>
    </source>
</evidence>
<organism evidence="14 15">
    <name type="scientific">Flavobacterium profundi</name>
    <dbReference type="NCBI Taxonomy" id="1774945"/>
    <lineage>
        <taxon>Bacteria</taxon>
        <taxon>Pseudomonadati</taxon>
        <taxon>Bacteroidota</taxon>
        <taxon>Flavobacteriia</taxon>
        <taxon>Flavobacteriales</taxon>
        <taxon>Flavobacteriaceae</taxon>
        <taxon>Flavobacterium</taxon>
    </lineage>
</organism>
<evidence type="ECO:0000256" key="9">
    <source>
        <dbReference type="ARBA" id="ARBA00023237"/>
    </source>
</evidence>
<keyword evidence="3 10" id="KW-1134">Transmembrane beta strand</keyword>
<dbReference type="NCBIfam" id="TIGR04056">
    <property type="entry name" value="OMP_RagA_SusC"/>
    <property type="match status" value="1"/>
</dbReference>
<dbReference type="GO" id="GO:0009279">
    <property type="term" value="C:cell outer membrane"/>
    <property type="evidence" value="ECO:0007669"/>
    <property type="project" value="UniProtKB-SubCell"/>
</dbReference>
<sequence>MRSKFNVLLTVLVVMLGQMIFAQVKTVSGTVVDQNGLPLPSVAIQEKGSGNGTQTDFDGNFKIDVRQGSTLVFSYVSMKTQEVVVNSTTLKVIMQEDITTLEGVVVTALGIKREKKALGYATQEVKGEDVADTPVTNFADALSGEVAGLDVQSSGTMGGSTNIVVRGYNSISGNNQALIVIDGTPVINNTNNSVGQTAGRGGYDYGNAAMDINPDDIESLNVLKGAAATALYGSRASNGAIIITTKKGKKGKGIGVSFTSSITAGTVDKETLPKYQDKYGAGYGPYYDDPTGYFDYFDINGDSVDDLIVPFREDASYGAAFDPNLNVYQWTSIYPELPGYLQATPWVAAKNNPNSVFKTALTYTNSISFGKSTDNSSFRLGYTNKIQEGVMPNSQIKRNTLTFSGSTNFSESLTGSVDFSYTNNNGKGRNGTGYDSKNPMQAFRQWFQTNVDIQQQKDAFFSTGQNITWNATSASNRRPAYTDNVYWTLYKNFQNDSRDRYIGNFTLNQKVTSWFSLMGRFAYDTYSEIREERIDVGSADVPLYAVTNRKTSELNYDLMGTFNYNITEDLNFDGLVGFNMRVNKLNSLAAQTNGGLGLAGIFTLANSVNPLTSDDYNKVDYTKKVDGVFGKIGLGYKGTYYLDITGRRDRSSSLPVDNNTYFYPSVSTSIVFSNILKQDWLNFGKIRANYAEVGNDTDPYQVYDTYNLVPPISGQGSASNSATLNNPNLKAERSRDIELGLELSTLNNRLGIDFSYYKRETKDLISRVDISGASGYTGQWLNGADMENKGIELILSGTPVKTENFSWDIKVNFAKNESEVTRLAEDIEFIQLANVQGGVSLGASLGEPFGVIRGRDFVYHENGQPIVGTNGYYQRTTESNKVIGNINPDWTGGVKNILKYKNFNLSFLIDIQKGGDVFSLDTWYGYATGLYDFTAGTNRLGNPVRDAVSAGGGVILPGVQADGTPNTVVASATTYANPWGYVRTPQAAHVYDASFVKLREVTFGYKFSNRIAESLSLQNLTLSVIGRNLWIIDKNTPYSDPEAGLSAGNIQGYQSGVYPTVREIGASLKLEF</sequence>
<evidence type="ECO:0000256" key="7">
    <source>
        <dbReference type="ARBA" id="ARBA00023136"/>
    </source>
</evidence>
<evidence type="ECO:0000256" key="5">
    <source>
        <dbReference type="ARBA" id="ARBA00022729"/>
    </source>
</evidence>
<dbReference type="AlphaFoldDB" id="A0A6I4IRU2"/>
<dbReference type="SUPFAM" id="SSF49464">
    <property type="entry name" value="Carboxypeptidase regulatory domain-like"/>
    <property type="match status" value="1"/>
</dbReference>
<dbReference type="InterPro" id="IPR037066">
    <property type="entry name" value="Plug_dom_sf"/>
</dbReference>
<evidence type="ECO:0000259" key="13">
    <source>
        <dbReference type="Pfam" id="PF07715"/>
    </source>
</evidence>
<dbReference type="InterPro" id="IPR023996">
    <property type="entry name" value="TonB-dep_OMP_SusC/RagA"/>
</dbReference>
<evidence type="ECO:0000259" key="12">
    <source>
        <dbReference type="Pfam" id="PF00593"/>
    </source>
</evidence>
<feature type="domain" description="TonB-dependent receptor-like beta-barrel" evidence="12">
    <location>
        <begin position="463"/>
        <end position="819"/>
    </location>
</feature>
<dbReference type="GO" id="GO:0015344">
    <property type="term" value="F:siderophore uptake transmembrane transporter activity"/>
    <property type="evidence" value="ECO:0007669"/>
    <property type="project" value="TreeGrafter"/>
</dbReference>
<evidence type="ECO:0000256" key="10">
    <source>
        <dbReference type="PROSITE-ProRule" id="PRU01360"/>
    </source>
</evidence>
<dbReference type="GO" id="GO:0044718">
    <property type="term" value="P:siderophore transmembrane transport"/>
    <property type="evidence" value="ECO:0007669"/>
    <property type="project" value="TreeGrafter"/>
</dbReference>
<evidence type="ECO:0000313" key="14">
    <source>
        <dbReference type="EMBL" id="MVO07817.1"/>
    </source>
</evidence>
<evidence type="ECO:0000256" key="3">
    <source>
        <dbReference type="ARBA" id="ARBA00022452"/>
    </source>
</evidence>
<name>A0A6I4IRU2_9FLAO</name>
<dbReference type="Gene3D" id="2.40.170.20">
    <property type="entry name" value="TonB-dependent receptor, beta-barrel domain"/>
    <property type="match status" value="1"/>
</dbReference>
<keyword evidence="7 10" id="KW-0472">Membrane</keyword>
<reference evidence="15" key="1">
    <citation type="submission" date="2019-05" db="EMBL/GenBank/DDBJ databases">
        <title>Flavobacterium profundi sp. nov., isolated from a deep-sea seamount.</title>
        <authorList>
            <person name="Zhang D.-C."/>
        </authorList>
    </citation>
    <scope>NUCLEOTIDE SEQUENCE [LARGE SCALE GENOMIC DNA]</scope>
    <source>
        <strain evidence="15">TP390</strain>
    </source>
</reference>
<dbReference type="EMBL" id="WQLW01000001">
    <property type="protein sequence ID" value="MVO07817.1"/>
    <property type="molecule type" value="Genomic_DNA"/>
</dbReference>
<dbReference type="InterPro" id="IPR012910">
    <property type="entry name" value="Plug_dom"/>
</dbReference>
<accession>A0A6I4IRU2</accession>
<dbReference type="Pfam" id="PF13715">
    <property type="entry name" value="CarbopepD_reg_2"/>
    <property type="match status" value="1"/>
</dbReference>
<evidence type="ECO:0000313" key="15">
    <source>
        <dbReference type="Proteomes" id="UP000431264"/>
    </source>
</evidence>
<comment type="similarity">
    <text evidence="10 11">Belongs to the TonB-dependent receptor family.</text>
</comment>
<dbReference type="Pfam" id="PF00593">
    <property type="entry name" value="TonB_dep_Rec_b-barrel"/>
    <property type="match status" value="1"/>
</dbReference>
<dbReference type="InterPro" id="IPR008969">
    <property type="entry name" value="CarboxyPept-like_regulatory"/>
</dbReference>
<dbReference type="InterPro" id="IPR023997">
    <property type="entry name" value="TonB-dep_OMP_SusC/RagA_CS"/>
</dbReference>
<evidence type="ECO:0000256" key="6">
    <source>
        <dbReference type="ARBA" id="ARBA00023077"/>
    </source>
</evidence>
<keyword evidence="15" id="KW-1185">Reference proteome</keyword>
<proteinExistence type="inferred from homology"/>
<gene>
    <name evidence="14" type="ORF">GOQ30_01400</name>
</gene>
<evidence type="ECO:0000256" key="11">
    <source>
        <dbReference type="RuleBase" id="RU003357"/>
    </source>
</evidence>
<keyword evidence="6 11" id="KW-0798">TonB box</keyword>
<protein>
    <submittedName>
        <fullName evidence="14">SusC/RagA family TonB-linked outer membrane protein</fullName>
    </submittedName>
</protein>
<dbReference type="InterPro" id="IPR000531">
    <property type="entry name" value="Beta-barrel_TonB"/>
</dbReference>
<dbReference type="RefSeq" id="WP_140996215.1">
    <property type="nucleotide sequence ID" value="NZ_VDCZ01000001.1"/>
</dbReference>
<comment type="caution">
    <text evidence="14">The sequence shown here is derived from an EMBL/GenBank/DDBJ whole genome shotgun (WGS) entry which is preliminary data.</text>
</comment>
<dbReference type="Gene3D" id="2.170.130.10">
    <property type="entry name" value="TonB-dependent receptor, plug domain"/>
    <property type="match status" value="1"/>
</dbReference>
<dbReference type="Proteomes" id="UP000431264">
    <property type="component" value="Unassembled WGS sequence"/>
</dbReference>
<dbReference type="OrthoDB" id="9768177at2"/>